<evidence type="ECO:0000256" key="1">
    <source>
        <dbReference type="SAM" id="Coils"/>
    </source>
</evidence>
<feature type="region of interest" description="Disordered" evidence="2">
    <location>
        <begin position="310"/>
        <end position="362"/>
    </location>
</feature>
<accession>A0A9P9E0A3</accession>
<protein>
    <submittedName>
        <fullName evidence="4">Uncharacterized protein</fullName>
    </submittedName>
</protein>
<evidence type="ECO:0000256" key="2">
    <source>
        <dbReference type="SAM" id="MobiDB-lite"/>
    </source>
</evidence>
<gene>
    <name evidence="4" type="ORF">B0J11DRAFT_272929</name>
</gene>
<keyword evidence="5" id="KW-1185">Reference proteome</keyword>
<keyword evidence="3" id="KW-0732">Signal</keyword>
<evidence type="ECO:0000256" key="3">
    <source>
        <dbReference type="SAM" id="SignalP"/>
    </source>
</evidence>
<proteinExistence type="predicted"/>
<feature type="region of interest" description="Disordered" evidence="2">
    <location>
        <begin position="516"/>
        <end position="565"/>
    </location>
</feature>
<evidence type="ECO:0000313" key="5">
    <source>
        <dbReference type="Proteomes" id="UP000700596"/>
    </source>
</evidence>
<feature type="compositionally biased region" description="Low complexity" evidence="2">
    <location>
        <begin position="607"/>
        <end position="616"/>
    </location>
</feature>
<dbReference type="AlphaFoldDB" id="A0A9P9E0A3"/>
<feature type="compositionally biased region" description="Basic and acidic residues" evidence="2">
    <location>
        <begin position="315"/>
        <end position="336"/>
    </location>
</feature>
<feature type="compositionally biased region" description="Low complexity" evidence="2">
    <location>
        <begin position="522"/>
        <end position="532"/>
    </location>
</feature>
<feature type="signal peptide" evidence="3">
    <location>
        <begin position="1"/>
        <end position="22"/>
    </location>
</feature>
<feature type="coiled-coil region" evidence="1">
    <location>
        <begin position="235"/>
        <end position="284"/>
    </location>
</feature>
<sequence length="648" mass="71594">MRSFKSKVLSAAAWALPTLAAALPLSRDVDVHHHPKPSVLELALHQNYAQATFRVPCPGCLGEKHTDQDDDSLILSFKAHSSDEPCGTSNITLNGVYLPQEWNGDLATGSGSFSGVTDIEKNEWLAQHDLDLEWESACLSANASEETDLTSNDVAQVFTVTIKGVDGKPLDKPSGFTISYKQLSPPELLRLERKPNPSAKDVANAESWREPPPHLRLLLPSVSSSNLTASGQVSLEDEIRELRALQAEAAKLHKAIKAKQVYINSQLKKEANSLRKDLKDCENITCVLKTVAHKAKGAWRVVYVRFRPAHHPHHPAPDHNMGRPDDYARLDNHKQSPEAGFNTASLPPPIGATHDNPFPPPPPPKHPLVFTLEIVVGILCCGCLVTLIRHRCSSLRTRTDRAATREERRNARAYRHAARRLAWTNWWKRTSWRDQDRIADYEEKRALINSQESVLESAMQQEIRQLRTAHDLVNDLVSQAEQGRMPPREYPHNLPPIQAQQPHVCTCRHARPSYPVQPTPYSPTSSTYSHSSLAHPPSRPISRSSSLPGYGSDTATEPPAYESDEDATEFVANGFRYVPTSGDSTSVDSPLGSRSIDGGSVSERWTPDSSVVDVSPRPSADTLRYVAFAEREGDGARPVSAVGEDVKN</sequence>
<feature type="chain" id="PRO_5040250261" evidence="3">
    <location>
        <begin position="23"/>
        <end position="648"/>
    </location>
</feature>
<keyword evidence="1" id="KW-0175">Coiled coil</keyword>
<dbReference type="EMBL" id="JAGMWT010000005">
    <property type="protein sequence ID" value="KAH7128528.1"/>
    <property type="molecule type" value="Genomic_DNA"/>
</dbReference>
<feature type="region of interest" description="Disordered" evidence="2">
    <location>
        <begin position="580"/>
        <end position="616"/>
    </location>
</feature>
<reference evidence="4" key="1">
    <citation type="journal article" date="2021" name="Nat. Commun.">
        <title>Genetic determinants of endophytism in the Arabidopsis root mycobiome.</title>
        <authorList>
            <person name="Mesny F."/>
            <person name="Miyauchi S."/>
            <person name="Thiergart T."/>
            <person name="Pickel B."/>
            <person name="Atanasova L."/>
            <person name="Karlsson M."/>
            <person name="Huettel B."/>
            <person name="Barry K.W."/>
            <person name="Haridas S."/>
            <person name="Chen C."/>
            <person name="Bauer D."/>
            <person name="Andreopoulos W."/>
            <person name="Pangilinan J."/>
            <person name="LaButti K."/>
            <person name="Riley R."/>
            <person name="Lipzen A."/>
            <person name="Clum A."/>
            <person name="Drula E."/>
            <person name="Henrissat B."/>
            <person name="Kohler A."/>
            <person name="Grigoriev I.V."/>
            <person name="Martin F.M."/>
            <person name="Hacquard S."/>
        </authorList>
    </citation>
    <scope>NUCLEOTIDE SEQUENCE</scope>
    <source>
        <strain evidence="4">MPI-CAGE-CH-0243</strain>
    </source>
</reference>
<organism evidence="4 5">
    <name type="scientific">Dendryphion nanum</name>
    <dbReference type="NCBI Taxonomy" id="256645"/>
    <lineage>
        <taxon>Eukaryota</taxon>
        <taxon>Fungi</taxon>
        <taxon>Dikarya</taxon>
        <taxon>Ascomycota</taxon>
        <taxon>Pezizomycotina</taxon>
        <taxon>Dothideomycetes</taxon>
        <taxon>Pleosporomycetidae</taxon>
        <taxon>Pleosporales</taxon>
        <taxon>Torulaceae</taxon>
        <taxon>Dendryphion</taxon>
    </lineage>
</organism>
<comment type="caution">
    <text evidence="4">The sequence shown here is derived from an EMBL/GenBank/DDBJ whole genome shotgun (WGS) entry which is preliminary data.</text>
</comment>
<dbReference type="OrthoDB" id="4225201at2759"/>
<name>A0A9P9E0A3_9PLEO</name>
<evidence type="ECO:0000313" key="4">
    <source>
        <dbReference type="EMBL" id="KAH7128528.1"/>
    </source>
</evidence>
<dbReference type="Proteomes" id="UP000700596">
    <property type="component" value="Unassembled WGS sequence"/>
</dbReference>